<evidence type="ECO:0000313" key="1">
    <source>
        <dbReference type="Proteomes" id="UP000095286"/>
    </source>
</evidence>
<organism evidence="1 2">
    <name type="scientific">Rhabditophanes sp. KR3021</name>
    <dbReference type="NCBI Taxonomy" id="114890"/>
    <lineage>
        <taxon>Eukaryota</taxon>
        <taxon>Metazoa</taxon>
        <taxon>Ecdysozoa</taxon>
        <taxon>Nematoda</taxon>
        <taxon>Chromadorea</taxon>
        <taxon>Rhabditida</taxon>
        <taxon>Tylenchina</taxon>
        <taxon>Panagrolaimomorpha</taxon>
        <taxon>Strongyloidoidea</taxon>
        <taxon>Alloionematidae</taxon>
        <taxon>Rhabditophanes</taxon>
    </lineage>
</organism>
<evidence type="ECO:0000313" key="2">
    <source>
        <dbReference type="WBParaSite" id="RSKR_0000559700.3"/>
    </source>
</evidence>
<dbReference type="Proteomes" id="UP000095286">
    <property type="component" value="Unplaced"/>
</dbReference>
<accession>A0AC35TYK1</accession>
<sequence length="439" mass="49252">MKFNSSDSNMLMFPTILCQLFNVCLKSKTPYFFPDTMQNISEQSKGEDIQISCMIGDIGNHMVAFIKSEIPPRLISFDDKIFKQREKYEIVPRVNGKEWILKIKNAQLDDSGRYICQINTDPVLTKIAYVNVKIPPAISRSSTPAAVEVREGHNVTLTCNADGNPKPRIVWRRADKQLIRFNGNSGYGSSVFNGSSLQLTKVSRKHMNEYVCVASNGIAPDESWSVKLLVTFPPIVLPQSPVVEASVGSYVQLGCTLESYPRGEFYFEFNGEPLYDSDRIKIEQINEERYTSLYILQIQHVAYADFGVYRCISSNEYGQQSGEIQLVEAPARGESNIITEGSAFPSEDDEDSFTVTSKPTNYISSGYIVTSVIQDNNSLSDGSVVPILYNYVPYPTSSSANSNTKGIQTKFFDYFLQINVFDLFKGMVLYSFCNVAFIS</sequence>
<name>A0AC35TYK1_9BILA</name>
<reference evidence="2" key="1">
    <citation type="submission" date="2016-11" db="UniProtKB">
        <authorList>
            <consortium name="WormBaseParasite"/>
        </authorList>
    </citation>
    <scope>IDENTIFICATION</scope>
    <source>
        <strain evidence="2">KR3021</strain>
    </source>
</reference>
<dbReference type="WBParaSite" id="RSKR_0000559700.3">
    <property type="protein sequence ID" value="RSKR_0000559700.3"/>
    <property type="gene ID" value="RSKR_0000559700"/>
</dbReference>
<protein>
    <submittedName>
        <fullName evidence="2">Ig-like domain-containing protein</fullName>
    </submittedName>
</protein>
<proteinExistence type="predicted"/>